<gene>
    <name evidence="3" type="ORF">DPM19_00015</name>
</gene>
<sequence>MEGRHMTVEPNRSTAPAWRKSSRSPNVDCVEVASLRGAVAVRDSRDPQGPVILLAAAEWRALLTGIGAGDFDPERAR</sequence>
<accession>A0A365HCF7</accession>
<reference evidence="3 4" key="1">
    <citation type="submission" date="2018-06" db="EMBL/GenBank/DDBJ databases">
        <title>Actinomadura craniellae sp. nov. isolated from marine sponge Craniella sp.</title>
        <authorList>
            <person name="Li L."/>
            <person name="Xu Q.H."/>
            <person name="Lin H.W."/>
            <person name="Lu Y.H."/>
        </authorList>
    </citation>
    <scope>NUCLEOTIDE SEQUENCE [LARGE SCALE GENOMIC DNA]</scope>
    <source>
        <strain evidence="3 4">LHW63021</strain>
    </source>
</reference>
<evidence type="ECO:0000256" key="1">
    <source>
        <dbReference type="SAM" id="MobiDB-lite"/>
    </source>
</evidence>
<dbReference type="Pfam" id="PF04149">
    <property type="entry name" value="DUF397"/>
    <property type="match status" value="1"/>
</dbReference>
<evidence type="ECO:0000313" key="3">
    <source>
        <dbReference type="EMBL" id="RAY16616.1"/>
    </source>
</evidence>
<comment type="caution">
    <text evidence="3">The sequence shown here is derived from an EMBL/GenBank/DDBJ whole genome shotgun (WGS) entry which is preliminary data.</text>
</comment>
<evidence type="ECO:0000313" key="4">
    <source>
        <dbReference type="Proteomes" id="UP000251891"/>
    </source>
</evidence>
<proteinExistence type="predicted"/>
<protein>
    <submittedName>
        <fullName evidence="3">DUF397 domain-containing protein</fullName>
    </submittedName>
</protein>
<dbReference type="AlphaFoldDB" id="A0A365HCF7"/>
<dbReference type="Proteomes" id="UP000251891">
    <property type="component" value="Unassembled WGS sequence"/>
</dbReference>
<keyword evidence="4" id="KW-1185">Reference proteome</keyword>
<organism evidence="3 4">
    <name type="scientific">Actinomadura craniellae</name>
    <dbReference type="NCBI Taxonomy" id="2231787"/>
    <lineage>
        <taxon>Bacteria</taxon>
        <taxon>Bacillati</taxon>
        <taxon>Actinomycetota</taxon>
        <taxon>Actinomycetes</taxon>
        <taxon>Streptosporangiales</taxon>
        <taxon>Thermomonosporaceae</taxon>
        <taxon>Actinomadura</taxon>
    </lineage>
</organism>
<evidence type="ECO:0000259" key="2">
    <source>
        <dbReference type="Pfam" id="PF04149"/>
    </source>
</evidence>
<name>A0A365HCF7_9ACTN</name>
<dbReference type="InterPro" id="IPR007278">
    <property type="entry name" value="DUF397"/>
</dbReference>
<dbReference type="EMBL" id="QLYX01000001">
    <property type="protein sequence ID" value="RAY16616.1"/>
    <property type="molecule type" value="Genomic_DNA"/>
</dbReference>
<feature type="region of interest" description="Disordered" evidence="1">
    <location>
        <begin position="1"/>
        <end position="23"/>
    </location>
</feature>
<feature type="domain" description="DUF397" evidence="2">
    <location>
        <begin position="17"/>
        <end position="66"/>
    </location>
</feature>
<dbReference type="OrthoDB" id="3542324at2"/>